<proteinExistence type="predicted"/>
<organism evidence="1 2">
    <name type="scientific">Clonostachys rhizophaga</name>
    <dbReference type="NCBI Taxonomy" id="160324"/>
    <lineage>
        <taxon>Eukaryota</taxon>
        <taxon>Fungi</taxon>
        <taxon>Dikarya</taxon>
        <taxon>Ascomycota</taxon>
        <taxon>Pezizomycotina</taxon>
        <taxon>Sordariomycetes</taxon>
        <taxon>Hypocreomycetidae</taxon>
        <taxon>Hypocreales</taxon>
        <taxon>Bionectriaceae</taxon>
        <taxon>Clonostachys</taxon>
    </lineage>
</organism>
<accession>A0A9N9VWA7</accession>
<sequence>MPFEHGLDQGRALGIGCTLSAQIPQVVIDARYAQTAGVRSRVINQDPPHAFLVEIVVGNNVEHGGYHGDVEEMSASSNGKL</sequence>
<comment type="caution">
    <text evidence="1">The sequence shown here is derived from an EMBL/GenBank/DDBJ whole genome shotgun (WGS) entry which is preliminary data.</text>
</comment>
<dbReference type="EMBL" id="CABFNQ020000744">
    <property type="protein sequence ID" value="CAH0032838.1"/>
    <property type="molecule type" value="Genomic_DNA"/>
</dbReference>
<dbReference type="Proteomes" id="UP000696573">
    <property type="component" value="Unassembled WGS sequence"/>
</dbReference>
<name>A0A9N9VWA7_9HYPO</name>
<reference evidence="1" key="1">
    <citation type="submission" date="2021-10" db="EMBL/GenBank/DDBJ databases">
        <authorList>
            <person name="Piombo E."/>
        </authorList>
    </citation>
    <scope>NUCLEOTIDE SEQUENCE</scope>
</reference>
<dbReference type="AlphaFoldDB" id="A0A9N9VWA7"/>
<keyword evidence="2" id="KW-1185">Reference proteome</keyword>
<evidence type="ECO:0000313" key="2">
    <source>
        <dbReference type="Proteomes" id="UP000696573"/>
    </source>
</evidence>
<protein>
    <submittedName>
        <fullName evidence="1">Uncharacterized protein</fullName>
    </submittedName>
</protein>
<evidence type="ECO:0000313" key="1">
    <source>
        <dbReference type="EMBL" id="CAH0032838.1"/>
    </source>
</evidence>
<gene>
    <name evidence="1" type="ORF">CRHIZ90672A_00002578</name>
</gene>